<reference evidence="2" key="1">
    <citation type="submission" date="2018-10" db="EMBL/GenBank/DDBJ databases">
        <title>Population genomic analysis revealed the cold adaptation of white poplar.</title>
        <authorList>
            <person name="Liu Y.-J."/>
        </authorList>
    </citation>
    <scope>NUCLEOTIDE SEQUENCE [LARGE SCALE GENOMIC DNA]</scope>
    <source>
        <strain evidence="2">PAL-ZL1</strain>
    </source>
</reference>
<gene>
    <name evidence="2" type="ORF">D5086_0000008500</name>
</gene>
<dbReference type="AlphaFoldDB" id="A0A4U5R404"/>
<protein>
    <submittedName>
        <fullName evidence="2">Uncharacterized protein</fullName>
    </submittedName>
</protein>
<dbReference type="Pfam" id="PF09253">
    <property type="entry name" value="Ole_e_6"/>
    <property type="match status" value="1"/>
</dbReference>
<organism evidence="2">
    <name type="scientific">Populus alba</name>
    <name type="common">White poplar</name>
    <dbReference type="NCBI Taxonomy" id="43335"/>
    <lineage>
        <taxon>Eukaryota</taxon>
        <taxon>Viridiplantae</taxon>
        <taxon>Streptophyta</taxon>
        <taxon>Embryophyta</taxon>
        <taxon>Tracheophyta</taxon>
        <taxon>Spermatophyta</taxon>
        <taxon>Magnoliopsida</taxon>
        <taxon>eudicotyledons</taxon>
        <taxon>Gunneridae</taxon>
        <taxon>Pentapetalae</taxon>
        <taxon>rosids</taxon>
        <taxon>fabids</taxon>
        <taxon>Malpighiales</taxon>
        <taxon>Salicaceae</taxon>
        <taxon>Saliceae</taxon>
        <taxon>Populus</taxon>
    </lineage>
</organism>
<dbReference type="InterPro" id="IPR036466">
    <property type="entry name" value="Pollen_allergen_ole-e-6_sf"/>
</dbReference>
<name>A0A4U5R404_POPAL</name>
<feature type="signal peptide" evidence="1">
    <location>
        <begin position="1"/>
        <end position="25"/>
    </location>
</feature>
<evidence type="ECO:0000256" key="1">
    <source>
        <dbReference type="SAM" id="SignalP"/>
    </source>
</evidence>
<accession>A0A4U5R404</accession>
<dbReference type="Gene3D" id="1.10.287.720">
    <property type="entry name" value="Pollen allergen ole e 6"/>
    <property type="match status" value="1"/>
</dbReference>
<feature type="chain" id="PRO_5020641450" evidence="1">
    <location>
        <begin position="26"/>
        <end position="80"/>
    </location>
</feature>
<dbReference type="PANTHER" id="PTHR35632">
    <property type="entry name" value="MAJOR POLLEN ALLERGEN OLE E 6-LIKE"/>
    <property type="match status" value="1"/>
</dbReference>
<dbReference type="SUPFAM" id="SSF111388">
    <property type="entry name" value="Pollen allergen ole e 6"/>
    <property type="match status" value="1"/>
</dbReference>
<sequence>MAINKLVAVFLMCIVAAATMHLTTANKVDDQYAGCFNDCEDKCKSEGNGNSFCEVKCDADCVAKETLRKLQDSCSVYPFS</sequence>
<keyword evidence="1" id="KW-0732">Signal</keyword>
<evidence type="ECO:0000313" key="2">
    <source>
        <dbReference type="EMBL" id="TKS18001.1"/>
    </source>
</evidence>
<dbReference type="EMBL" id="RCHU01000016">
    <property type="protein sequence ID" value="TKS18001.1"/>
    <property type="molecule type" value="Genomic_DNA"/>
</dbReference>
<dbReference type="PANTHER" id="PTHR35632:SF1">
    <property type="entry name" value="MAJOR POLLEN ALLERGEN OLE E 6-LIKE"/>
    <property type="match status" value="1"/>
</dbReference>
<proteinExistence type="predicted"/>
<dbReference type="InterPro" id="IPR015333">
    <property type="entry name" value="Pollen_allergen_ole-e-6"/>
</dbReference>
<comment type="caution">
    <text evidence="2">The sequence shown here is derived from an EMBL/GenBank/DDBJ whole genome shotgun (WGS) entry which is preliminary data.</text>
</comment>